<keyword evidence="4" id="KW-0812">Transmembrane</keyword>
<organism evidence="6 7">
    <name type="scientific">Chilo suppressalis</name>
    <name type="common">Asiatic rice borer moth</name>
    <dbReference type="NCBI Taxonomy" id="168631"/>
    <lineage>
        <taxon>Eukaryota</taxon>
        <taxon>Metazoa</taxon>
        <taxon>Ecdysozoa</taxon>
        <taxon>Arthropoda</taxon>
        <taxon>Hexapoda</taxon>
        <taxon>Insecta</taxon>
        <taxon>Pterygota</taxon>
        <taxon>Neoptera</taxon>
        <taxon>Endopterygota</taxon>
        <taxon>Lepidoptera</taxon>
        <taxon>Glossata</taxon>
        <taxon>Ditrysia</taxon>
        <taxon>Pyraloidea</taxon>
        <taxon>Crambidae</taxon>
        <taxon>Crambinae</taxon>
        <taxon>Chilo</taxon>
    </lineage>
</organism>
<sequence>MSQSACLMLASKQKEYKASTNSLCLKSSSVLSSCRICLSSIFKPALLTCGHKFCENCLDDYWRVKEKPNFLICPLCRAQVYNVDFTETEHANNCANYLNLFPCDSRPIDRTGETFPSQLNSSVVYVTRTVELLLVNSSSSWPKSFDFAGKFDSFCNGNGPPGEAKKRVENASCISAKEEGLNQPSKEFRKNFSLLETVDATDTNKSTLIYFKITMMISIVYYLLMLWLKLPTEDLFRWKLWYKM</sequence>
<evidence type="ECO:0000313" key="6">
    <source>
        <dbReference type="EMBL" id="CAH0401189.1"/>
    </source>
</evidence>
<dbReference type="EMBL" id="OU963912">
    <property type="protein sequence ID" value="CAH0401189.1"/>
    <property type="molecule type" value="Genomic_DNA"/>
</dbReference>
<dbReference type="Pfam" id="PF00097">
    <property type="entry name" value="zf-C3HC4"/>
    <property type="match status" value="1"/>
</dbReference>
<keyword evidence="7" id="KW-1185">Reference proteome</keyword>
<keyword evidence="3" id="KW-0862">Zinc</keyword>
<feature type="domain" description="RING-type" evidence="5">
    <location>
        <begin position="34"/>
        <end position="76"/>
    </location>
</feature>
<evidence type="ECO:0000256" key="2">
    <source>
        <dbReference type="ARBA" id="ARBA00022771"/>
    </source>
</evidence>
<dbReference type="Proteomes" id="UP001153292">
    <property type="component" value="Chromosome 19"/>
</dbReference>
<dbReference type="SMART" id="SM00184">
    <property type="entry name" value="RING"/>
    <property type="match status" value="1"/>
</dbReference>
<reference evidence="6" key="1">
    <citation type="submission" date="2021-12" db="EMBL/GenBank/DDBJ databases">
        <authorList>
            <person name="King R."/>
        </authorList>
    </citation>
    <scope>NUCLEOTIDE SEQUENCE</scope>
</reference>
<keyword evidence="4" id="KW-1133">Transmembrane helix</keyword>
<dbReference type="PROSITE" id="PS00518">
    <property type="entry name" value="ZF_RING_1"/>
    <property type="match status" value="1"/>
</dbReference>
<feature type="transmembrane region" description="Helical" evidence="4">
    <location>
        <begin position="209"/>
        <end position="228"/>
    </location>
</feature>
<proteinExistence type="predicted"/>
<name>A0ABN8B3C1_CHISP</name>
<evidence type="ECO:0000256" key="4">
    <source>
        <dbReference type="SAM" id="Phobius"/>
    </source>
</evidence>
<gene>
    <name evidence="6" type="ORF">CHILSU_LOCUS4408</name>
</gene>
<keyword evidence="1" id="KW-0479">Metal-binding</keyword>
<dbReference type="Gene3D" id="3.30.40.10">
    <property type="entry name" value="Zinc/RING finger domain, C3HC4 (zinc finger)"/>
    <property type="match status" value="1"/>
</dbReference>
<dbReference type="InterPro" id="IPR001841">
    <property type="entry name" value="Znf_RING"/>
</dbReference>
<evidence type="ECO:0000313" key="7">
    <source>
        <dbReference type="Proteomes" id="UP001153292"/>
    </source>
</evidence>
<evidence type="ECO:0000259" key="5">
    <source>
        <dbReference type="SMART" id="SM00184"/>
    </source>
</evidence>
<keyword evidence="4" id="KW-0472">Membrane</keyword>
<dbReference type="SUPFAM" id="SSF57850">
    <property type="entry name" value="RING/U-box"/>
    <property type="match status" value="1"/>
</dbReference>
<evidence type="ECO:0000256" key="3">
    <source>
        <dbReference type="ARBA" id="ARBA00022833"/>
    </source>
</evidence>
<accession>A0ABN8B3C1</accession>
<dbReference type="InterPro" id="IPR017907">
    <property type="entry name" value="Znf_RING_CS"/>
</dbReference>
<dbReference type="InterPro" id="IPR018957">
    <property type="entry name" value="Znf_C3HC4_RING-type"/>
</dbReference>
<evidence type="ECO:0000256" key="1">
    <source>
        <dbReference type="ARBA" id="ARBA00022723"/>
    </source>
</evidence>
<keyword evidence="2" id="KW-0863">Zinc-finger</keyword>
<dbReference type="InterPro" id="IPR013083">
    <property type="entry name" value="Znf_RING/FYVE/PHD"/>
</dbReference>
<protein>
    <recommendedName>
        <fullName evidence="5">RING-type domain-containing protein</fullName>
    </recommendedName>
</protein>